<keyword evidence="1" id="KW-0175">Coiled coil</keyword>
<feature type="compositionally biased region" description="Polar residues" evidence="2">
    <location>
        <begin position="999"/>
        <end position="1015"/>
    </location>
</feature>
<feature type="coiled-coil region" evidence="1">
    <location>
        <begin position="426"/>
        <end position="509"/>
    </location>
</feature>
<dbReference type="PANTHER" id="PTHR45615:SF80">
    <property type="entry name" value="GRIP DOMAIN-CONTAINING PROTEIN"/>
    <property type="match status" value="1"/>
</dbReference>
<feature type="compositionally biased region" description="Basic and acidic residues" evidence="2">
    <location>
        <begin position="970"/>
        <end position="980"/>
    </location>
</feature>
<protein>
    <recommendedName>
        <fullName evidence="5">Myosin heavy chain</fullName>
    </recommendedName>
</protein>
<evidence type="ECO:0000313" key="4">
    <source>
        <dbReference type="Proteomes" id="UP001521116"/>
    </source>
</evidence>
<feature type="compositionally biased region" description="Polar residues" evidence="2">
    <location>
        <begin position="173"/>
        <end position="187"/>
    </location>
</feature>
<feature type="compositionally biased region" description="Polar residues" evidence="2">
    <location>
        <begin position="327"/>
        <end position="348"/>
    </location>
</feature>
<proteinExistence type="predicted"/>
<feature type="compositionally biased region" description="Basic and acidic residues" evidence="2">
    <location>
        <begin position="311"/>
        <end position="326"/>
    </location>
</feature>
<feature type="region of interest" description="Disordered" evidence="2">
    <location>
        <begin position="42"/>
        <end position="413"/>
    </location>
</feature>
<sequence>MPSQVGDDRLTGGSKDQPPDECGSDDIDNQFAAAATSEFFQAREGGLLGATGEQHDRPTSAAPTSRTDHANTEAEAVGAGGATAPGAEPTTNYGTSHIVVIARPRSSGEGLDKGFKFEKAKEPQLNMNRRSGPKAQPKENAETRPVTKQGSASRSGKLAPDGYVALPNARNLVDSQPQQKTYGNSQEYKAPTHSIEKARSNAEGSRLQMHTGAGYKAADHPGPGYPPNHGPHARSGSSHRVQAVPPSSVFRENESSARNEIAIPTSAQQSLSAGKFPHLVAQPKSNGVAQDGSPLEDMQEIPNASRIIPYSHDDFGGDGRSREQESGQRTQTMKQQVTRKALASQSRQQRNEEHSSGINELSSMHEVSSRNGPAKVTKSASSSKSFKSTGKPSRTSGTPAKRHSPTDSHPNIHSTEVLAIWQKMFIKEQKEETAKERSKREVCEKEVERLRHAEGQQKAELDDACEAKARAINKLQHLKSINKELNEKVQELKMSYATAASQLEDLRKDKSAFGEVWSKMEKKFEDLDADKKNLITSKDEELQKAVKDLEIIRKALHTARKDCEDASRVAETREKQLHQKDVELRESHGREAFLEKSLDDIFKKILGDYDKSDVPSLQGIAESIKKLLERQLPQESIDSLLAATHAVQSLSDRHNDIDLQGALESIAERFQGKTDDVSVTRETLQHAANALEERLRSLIHELQKKLECSTSTEREISDIRQKNAVLEERSTTLQEKVDSLQQKLNTASSGELSARESLAGVQKELSNLKSTFQLVDSARLRELESSRAVADQELQNARSKLGEEEEKLRTLTKTERELRQEFEQLKVSKQIEQERELAREHYARMSRDICEQQRIRHVNELYEEQQKFRKADENLRSLSAEIVSLKDQIRRKDAEIQPVQRVRLEETSSETQELRQSLAVAQDQLKSQELKISALQKEKESQTFSGTAKEQARTHTEQRTRELQASLEKSSAESAEKLEKTQQQLNSLQSHKQEVGSKYQKSQEMNRTMQEQLESANVEREELRQQLQEAQNRLDEFDQDAEKQRRDVEEELRRREEQRAAEVEEGQRHLQELYARLEENEAIHQLKCKECTEPSVNGFFARHLNPSSWCFSTCGKLRNAKETAKEGGPTYQLFG</sequence>
<feature type="compositionally biased region" description="Basic and acidic residues" evidence="2">
    <location>
        <begin position="110"/>
        <end position="122"/>
    </location>
</feature>
<comment type="caution">
    <text evidence="3">The sequence shown here is derived from an EMBL/GenBank/DDBJ whole genome shotgun (WGS) entry which is preliminary data.</text>
</comment>
<feature type="coiled-coil region" evidence="1">
    <location>
        <begin position="681"/>
        <end position="743"/>
    </location>
</feature>
<feature type="region of interest" description="Disordered" evidence="2">
    <location>
        <begin position="936"/>
        <end position="1027"/>
    </location>
</feature>
<evidence type="ECO:0000313" key="3">
    <source>
        <dbReference type="EMBL" id="KAL1622025.1"/>
    </source>
</evidence>
<evidence type="ECO:0000256" key="2">
    <source>
        <dbReference type="SAM" id="MobiDB-lite"/>
    </source>
</evidence>
<evidence type="ECO:0000256" key="1">
    <source>
        <dbReference type="SAM" id="Coils"/>
    </source>
</evidence>
<gene>
    <name evidence="3" type="ORF">SLS56_008909</name>
</gene>
<feature type="compositionally biased region" description="Low complexity" evidence="2">
    <location>
        <begin position="373"/>
        <end position="393"/>
    </location>
</feature>
<feature type="compositionally biased region" description="Polar residues" evidence="2">
    <location>
        <begin position="981"/>
        <end position="990"/>
    </location>
</feature>
<feature type="region of interest" description="Disordered" evidence="2">
    <location>
        <begin position="1"/>
        <end position="29"/>
    </location>
</feature>
<feature type="compositionally biased region" description="Basic and acidic residues" evidence="2">
    <location>
        <begin position="1"/>
        <end position="10"/>
    </location>
</feature>
<dbReference type="EMBL" id="JAJVDC020000141">
    <property type="protein sequence ID" value="KAL1622025.1"/>
    <property type="molecule type" value="Genomic_DNA"/>
</dbReference>
<dbReference type="Proteomes" id="UP001521116">
    <property type="component" value="Unassembled WGS sequence"/>
</dbReference>
<keyword evidence="4" id="KW-1185">Reference proteome</keyword>
<reference evidence="3 4" key="1">
    <citation type="submission" date="2024-02" db="EMBL/GenBank/DDBJ databases">
        <title>De novo assembly and annotation of 12 fungi associated with fruit tree decline syndrome in Ontario, Canada.</title>
        <authorList>
            <person name="Sulman M."/>
            <person name="Ellouze W."/>
            <person name="Ilyukhin E."/>
        </authorList>
    </citation>
    <scope>NUCLEOTIDE SEQUENCE [LARGE SCALE GENOMIC DNA]</scope>
    <source>
        <strain evidence="3 4">M1-105</strain>
    </source>
</reference>
<feature type="compositionally biased region" description="Basic and acidic residues" evidence="2">
    <location>
        <begin position="950"/>
        <end position="962"/>
    </location>
</feature>
<dbReference type="PANTHER" id="PTHR45615">
    <property type="entry name" value="MYOSIN HEAVY CHAIN, NON-MUSCLE"/>
    <property type="match status" value="1"/>
</dbReference>
<feature type="compositionally biased region" description="Polar residues" evidence="2">
    <location>
        <begin position="356"/>
        <end position="371"/>
    </location>
</feature>
<evidence type="ECO:0008006" key="5">
    <source>
        <dbReference type="Google" id="ProtNLM"/>
    </source>
</evidence>
<accession>A0ABR3SIS6</accession>
<organism evidence="3 4">
    <name type="scientific">Neofusicoccum ribis</name>
    <dbReference type="NCBI Taxonomy" id="45134"/>
    <lineage>
        <taxon>Eukaryota</taxon>
        <taxon>Fungi</taxon>
        <taxon>Dikarya</taxon>
        <taxon>Ascomycota</taxon>
        <taxon>Pezizomycotina</taxon>
        <taxon>Dothideomycetes</taxon>
        <taxon>Dothideomycetes incertae sedis</taxon>
        <taxon>Botryosphaeriales</taxon>
        <taxon>Botryosphaeriaceae</taxon>
        <taxon>Neofusicoccum</taxon>
    </lineage>
</organism>
<name>A0ABR3SIS6_9PEZI</name>